<gene>
    <name evidence="1" type="ORF">HaLaN_14996</name>
</gene>
<name>A0A699Z9X9_HAELA</name>
<dbReference type="EMBL" id="BLLF01001267">
    <property type="protein sequence ID" value="GFH18230.1"/>
    <property type="molecule type" value="Genomic_DNA"/>
</dbReference>
<organism evidence="1 2">
    <name type="scientific">Haematococcus lacustris</name>
    <name type="common">Green alga</name>
    <name type="synonym">Haematococcus pluvialis</name>
    <dbReference type="NCBI Taxonomy" id="44745"/>
    <lineage>
        <taxon>Eukaryota</taxon>
        <taxon>Viridiplantae</taxon>
        <taxon>Chlorophyta</taxon>
        <taxon>core chlorophytes</taxon>
        <taxon>Chlorophyceae</taxon>
        <taxon>CS clade</taxon>
        <taxon>Chlamydomonadales</taxon>
        <taxon>Haematococcaceae</taxon>
        <taxon>Haematococcus</taxon>
    </lineage>
</organism>
<evidence type="ECO:0000313" key="2">
    <source>
        <dbReference type="Proteomes" id="UP000485058"/>
    </source>
</evidence>
<comment type="caution">
    <text evidence="1">The sequence shown here is derived from an EMBL/GenBank/DDBJ whole genome shotgun (WGS) entry which is preliminary data.</text>
</comment>
<keyword evidence="2" id="KW-1185">Reference proteome</keyword>
<accession>A0A699Z9X9</accession>
<evidence type="ECO:0000313" key="1">
    <source>
        <dbReference type="EMBL" id="GFH18230.1"/>
    </source>
</evidence>
<dbReference type="AlphaFoldDB" id="A0A699Z9X9"/>
<reference evidence="1 2" key="1">
    <citation type="submission" date="2020-02" db="EMBL/GenBank/DDBJ databases">
        <title>Draft genome sequence of Haematococcus lacustris strain NIES-144.</title>
        <authorList>
            <person name="Morimoto D."/>
            <person name="Nakagawa S."/>
            <person name="Yoshida T."/>
            <person name="Sawayama S."/>
        </authorList>
    </citation>
    <scope>NUCLEOTIDE SEQUENCE [LARGE SCALE GENOMIC DNA]</scope>
    <source>
        <strain evidence="1 2">NIES-144</strain>
    </source>
</reference>
<proteinExistence type="predicted"/>
<protein>
    <submittedName>
        <fullName evidence="1">Uncharacterized protein</fullName>
    </submittedName>
</protein>
<dbReference type="Proteomes" id="UP000485058">
    <property type="component" value="Unassembled WGS sequence"/>
</dbReference>
<sequence length="130" mass="13870">MPVLSEAVCCYMSQRCTMGCETVIMMMQAGAGDHEPSRACAGPAEWLSSSSLQGPGRVPLPLQLGLSSWQLWRVAWADPLRAIQFGSEIGKLSNVREFGSNRAANKQSAGYVSISQLGGIPLPNDVKAAM</sequence>